<feature type="signal peptide" evidence="1">
    <location>
        <begin position="1"/>
        <end position="19"/>
    </location>
</feature>
<dbReference type="InterPro" id="IPR014044">
    <property type="entry name" value="CAP_dom"/>
</dbReference>
<dbReference type="SMART" id="SM00198">
    <property type="entry name" value="SCP"/>
    <property type="match status" value="1"/>
</dbReference>
<keyword evidence="4" id="KW-1185">Reference proteome</keyword>
<evidence type="ECO:0000256" key="1">
    <source>
        <dbReference type="SAM" id="SignalP"/>
    </source>
</evidence>
<organism evidence="3 4">
    <name type="scientific">Marasmius crinis-equi</name>
    <dbReference type="NCBI Taxonomy" id="585013"/>
    <lineage>
        <taxon>Eukaryota</taxon>
        <taxon>Fungi</taxon>
        <taxon>Dikarya</taxon>
        <taxon>Basidiomycota</taxon>
        <taxon>Agaricomycotina</taxon>
        <taxon>Agaricomycetes</taxon>
        <taxon>Agaricomycetidae</taxon>
        <taxon>Agaricales</taxon>
        <taxon>Marasmiineae</taxon>
        <taxon>Marasmiaceae</taxon>
        <taxon>Marasmius</taxon>
    </lineage>
</organism>
<dbReference type="PRINTS" id="PR00837">
    <property type="entry name" value="V5TPXLIKE"/>
</dbReference>
<dbReference type="InterPro" id="IPR035940">
    <property type="entry name" value="CAP_sf"/>
</dbReference>
<dbReference type="Proteomes" id="UP001465976">
    <property type="component" value="Unassembled WGS sequence"/>
</dbReference>
<keyword evidence="1" id="KW-0732">Signal</keyword>
<sequence>MFRILYTLISSSLFLLVHASPGPEEYLKLHNDIRADRNAPPLTWNNDLAMYAQEWANRCVRRHSHGEYGENLAWGYGEDYGVEAAVQFWINERNYLDPSSPQASHYTQMIWKDTKELGCAVSWCPYLYSGEVAYRTGQMHVCEYFPRGNVIDDFQDNVE</sequence>
<comment type="caution">
    <text evidence="3">The sequence shown here is derived from an EMBL/GenBank/DDBJ whole genome shotgun (WGS) entry which is preliminary data.</text>
</comment>
<evidence type="ECO:0000313" key="3">
    <source>
        <dbReference type="EMBL" id="KAL0581726.1"/>
    </source>
</evidence>
<feature type="chain" id="PRO_5045949057" description="SCP domain-containing protein" evidence="1">
    <location>
        <begin position="20"/>
        <end position="159"/>
    </location>
</feature>
<dbReference type="PANTHER" id="PTHR10334">
    <property type="entry name" value="CYSTEINE-RICH SECRETORY PROTEIN-RELATED"/>
    <property type="match status" value="1"/>
</dbReference>
<dbReference type="Pfam" id="PF00188">
    <property type="entry name" value="CAP"/>
    <property type="match status" value="1"/>
</dbReference>
<accession>A0ABR3G2P0</accession>
<dbReference type="InterPro" id="IPR001283">
    <property type="entry name" value="CRISP-related"/>
</dbReference>
<evidence type="ECO:0000313" key="4">
    <source>
        <dbReference type="Proteomes" id="UP001465976"/>
    </source>
</evidence>
<proteinExistence type="predicted"/>
<dbReference type="SUPFAM" id="SSF55797">
    <property type="entry name" value="PR-1-like"/>
    <property type="match status" value="1"/>
</dbReference>
<feature type="domain" description="SCP" evidence="2">
    <location>
        <begin position="21"/>
        <end position="152"/>
    </location>
</feature>
<dbReference type="Gene3D" id="3.40.33.10">
    <property type="entry name" value="CAP"/>
    <property type="match status" value="1"/>
</dbReference>
<gene>
    <name evidence="3" type="ORF">V5O48_000308</name>
</gene>
<evidence type="ECO:0000259" key="2">
    <source>
        <dbReference type="SMART" id="SM00198"/>
    </source>
</evidence>
<name>A0ABR3G2P0_9AGAR</name>
<protein>
    <recommendedName>
        <fullName evidence="2">SCP domain-containing protein</fullName>
    </recommendedName>
</protein>
<dbReference type="EMBL" id="JBAHYK010000005">
    <property type="protein sequence ID" value="KAL0581726.1"/>
    <property type="molecule type" value="Genomic_DNA"/>
</dbReference>
<reference evidence="3 4" key="1">
    <citation type="submission" date="2024-02" db="EMBL/GenBank/DDBJ databases">
        <title>A draft genome for the cacao thread blight pathogen Marasmius crinis-equi.</title>
        <authorList>
            <person name="Cohen S.P."/>
            <person name="Baruah I.K."/>
            <person name="Amoako-Attah I."/>
            <person name="Bukari Y."/>
            <person name="Meinhardt L.W."/>
            <person name="Bailey B.A."/>
        </authorList>
    </citation>
    <scope>NUCLEOTIDE SEQUENCE [LARGE SCALE GENOMIC DNA]</scope>
    <source>
        <strain evidence="3 4">GH-76</strain>
    </source>
</reference>